<dbReference type="SMART" id="SM00382">
    <property type="entry name" value="AAA"/>
    <property type="match status" value="1"/>
</dbReference>
<evidence type="ECO:0000256" key="2">
    <source>
        <dbReference type="ARBA" id="ARBA00022741"/>
    </source>
</evidence>
<dbReference type="KEGG" id="pbap:Pla133_01650"/>
<dbReference type="RefSeq" id="WP_419192001.1">
    <property type="nucleotide sequence ID" value="NZ_CP036287.1"/>
</dbReference>
<dbReference type="Gene3D" id="3.40.50.300">
    <property type="entry name" value="P-loop containing nucleotide triphosphate hydrolases"/>
    <property type="match status" value="1"/>
</dbReference>
<accession>A0A518BDP2</accession>
<evidence type="ECO:0000259" key="5">
    <source>
        <dbReference type="SMART" id="SM00382"/>
    </source>
</evidence>
<proteinExistence type="inferred from homology"/>
<comment type="similarity">
    <text evidence="1">Belongs to the AAA ATPase family.</text>
</comment>
<dbReference type="Proteomes" id="UP000316921">
    <property type="component" value="Chromosome"/>
</dbReference>
<evidence type="ECO:0000313" key="7">
    <source>
        <dbReference type="Proteomes" id="UP000316921"/>
    </source>
</evidence>
<reference evidence="6 7" key="1">
    <citation type="submission" date="2019-02" db="EMBL/GenBank/DDBJ databases">
        <title>Deep-cultivation of Planctomycetes and their phenomic and genomic characterization uncovers novel biology.</title>
        <authorList>
            <person name="Wiegand S."/>
            <person name="Jogler M."/>
            <person name="Boedeker C."/>
            <person name="Pinto D."/>
            <person name="Vollmers J."/>
            <person name="Rivas-Marin E."/>
            <person name="Kohn T."/>
            <person name="Peeters S.H."/>
            <person name="Heuer A."/>
            <person name="Rast P."/>
            <person name="Oberbeckmann S."/>
            <person name="Bunk B."/>
            <person name="Jeske O."/>
            <person name="Meyerdierks A."/>
            <person name="Storesund J.E."/>
            <person name="Kallscheuer N."/>
            <person name="Luecker S."/>
            <person name="Lage O.M."/>
            <person name="Pohl T."/>
            <person name="Merkel B.J."/>
            <person name="Hornburger P."/>
            <person name="Mueller R.-W."/>
            <person name="Bruemmer F."/>
            <person name="Labrenz M."/>
            <person name="Spormann A.M."/>
            <person name="Op den Camp H."/>
            <person name="Overmann J."/>
            <person name="Amann R."/>
            <person name="Jetten M.S.M."/>
            <person name="Mascher T."/>
            <person name="Medema M.H."/>
            <person name="Devos D.P."/>
            <person name="Kaster A.-K."/>
            <person name="Ovreas L."/>
            <person name="Rohde M."/>
            <person name="Galperin M.Y."/>
            <person name="Jogler C."/>
        </authorList>
    </citation>
    <scope>NUCLEOTIDE SEQUENCE [LARGE SCALE GENOMIC DNA]</scope>
    <source>
        <strain evidence="6 7">Pla133</strain>
    </source>
</reference>
<dbReference type="SUPFAM" id="SSF52540">
    <property type="entry name" value="P-loop containing nucleoside triphosphate hydrolases"/>
    <property type="match status" value="1"/>
</dbReference>
<keyword evidence="7" id="KW-1185">Reference proteome</keyword>
<dbReference type="GO" id="GO:0016887">
    <property type="term" value="F:ATP hydrolysis activity"/>
    <property type="evidence" value="ECO:0007669"/>
    <property type="project" value="InterPro"/>
</dbReference>
<sequence length="950" mass="103597">MTHNKILSTEELLESFRAVDELDELRRDLERRRERGVATLVDGVSTSFSDGWDKPDSPLTDLLLRRVKHLAFGLGLPVAAEDFPAIAHLELYKKRDEARIRTLFPSMPADEGSAASSDDGEISVLLAAQHLRTVIDELPLADDSTSSANDGAPLGYIPTSAFNCIYRILREVLTVDLPSGHFGAAKAGENGGTLSTFVTTECARAIGRLAALFDGTASMLQEVEQITEYIELVDDATSLPETPLDQKWTEGEIGRSGIALATILRDSSSSSLLRVDTLPNALDSVSAAQSVWEGLRRFCARSLAQAEQALEDIERFRTDESLTNQLSTSAPPGAGPNSQGSKQASSSLSRFALTSTPHDFAQATILSVTRVLEELSAQATSARERPRVRRAGKEGLRHVAVILRRCLGPMRSFSRALLFERLWQVSQQNAQDRIHDLVFAADTAGSLGGDWATGPFRDVVKTALDALGKAGQFPLGPPFQVSKGGKEKRAINAHVIRALAHVAEKSEYDLSTDDVRRLALSLESDAQHENGKLSWTRVGASDHGQSSPWVSAVNLLALDRLVRCVDAQINRQVRGCFLSFSPESLSSKPRIRDLICTDLGVASMDWSERERAPVTHDLEWMRAHVLSAQGRRVKSTVSSAILYGPPGTGKTTLAESLAASCGVPLIVIAPSDLLRDGPDKIELRTELILSMLCSVTRSVILFDEFDPVIRTRKKVDPSHALTPLSFLTGNMLPRLSRLHEAARRRSFAYLLATNYLELLDDAAIRPGRFDRRVGIYNPDLASRMCRVVSQLKTAINDPDIELSDGWSERAARAVVATRGLSLATLASQDWFILPRSAGKIRASSLWSFVVLGEEEPRWPLPSGTSDWSSFGAGGEDKPAHPMALAETAELALCAWWEDAAEGCSTSWIRILEVARSDRAGVLEKYRSDVAALRASRLRGIRGSEGDSTLG</sequence>
<dbReference type="InterPro" id="IPR003959">
    <property type="entry name" value="ATPase_AAA_core"/>
</dbReference>
<dbReference type="Pfam" id="PF00004">
    <property type="entry name" value="AAA"/>
    <property type="match status" value="1"/>
</dbReference>
<organism evidence="6 7">
    <name type="scientific">Engelhardtia mirabilis</name>
    <dbReference type="NCBI Taxonomy" id="2528011"/>
    <lineage>
        <taxon>Bacteria</taxon>
        <taxon>Pseudomonadati</taxon>
        <taxon>Planctomycetota</taxon>
        <taxon>Planctomycetia</taxon>
        <taxon>Planctomycetia incertae sedis</taxon>
        <taxon>Engelhardtia</taxon>
    </lineage>
</organism>
<dbReference type="GO" id="GO:0006508">
    <property type="term" value="P:proteolysis"/>
    <property type="evidence" value="ECO:0007669"/>
    <property type="project" value="UniProtKB-KW"/>
</dbReference>
<dbReference type="GO" id="GO:0005524">
    <property type="term" value="F:ATP binding"/>
    <property type="evidence" value="ECO:0007669"/>
    <property type="project" value="UniProtKB-KW"/>
</dbReference>
<dbReference type="InterPro" id="IPR050221">
    <property type="entry name" value="26S_Proteasome_ATPase"/>
</dbReference>
<evidence type="ECO:0000256" key="4">
    <source>
        <dbReference type="SAM" id="MobiDB-lite"/>
    </source>
</evidence>
<keyword evidence="2" id="KW-0547">Nucleotide-binding</keyword>
<keyword evidence="6" id="KW-0645">Protease</keyword>
<keyword evidence="6" id="KW-0378">Hydrolase</keyword>
<evidence type="ECO:0000256" key="3">
    <source>
        <dbReference type="ARBA" id="ARBA00022840"/>
    </source>
</evidence>
<protein>
    <submittedName>
        <fullName evidence="6">ATP-dependent zinc metalloprotease FtsH</fullName>
        <ecNumber evidence="6">3.4.24.-</ecNumber>
    </submittedName>
</protein>
<evidence type="ECO:0000313" key="6">
    <source>
        <dbReference type="EMBL" id="QDU65101.1"/>
    </source>
</evidence>
<dbReference type="InterPro" id="IPR003593">
    <property type="entry name" value="AAA+_ATPase"/>
</dbReference>
<keyword evidence="6" id="KW-0482">Metalloprotease</keyword>
<dbReference type="InterPro" id="IPR027417">
    <property type="entry name" value="P-loop_NTPase"/>
</dbReference>
<dbReference type="EMBL" id="CP036287">
    <property type="protein sequence ID" value="QDU65101.1"/>
    <property type="molecule type" value="Genomic_DNA"/>
</dbReference>
<dbReference type="EC" id="3.4.24.-" evidence="6"/>
<feature type="compositionally biased region" description="Low complexity" evidence="4">
    <location>
        <begin position="338"/>
        <end position="348"/>
    </location>
</feature>
<gene>
    <name evidence="6" type="primary">ftsH_1</name>
    <name evidence="6" type="ORF">Pla133_01650</name>
</gene>
<dbReference type="AlphaFoldDB" id="A0A518BDP2"/>
<dbReference type="GO" id="GO:0008237">
    <property type="term" value="F:metallopeptidase activity"/>
    <property type="evidence" value="ECO:0007669"/>
    <property type="project" value="UniProtKB-KW"/>
</dbReference>
<evidence type="ECO:0000256" key="1">
    <source>
        <dbReference type="ARBA" id="ARBA00006914"/>
    </source>
</evidence>
<dbReference type="PANTHER" id="PTHR23073">
    <property type="entry name" value="26S PROTEASOME REGULATORY SUBUNIT"/>
    <property type="match status" value="1"/>
</dbReference>
<feature type="region of interest" description="Disordered" evidence="4">
    <location>
        <begin position="324"/>
        <end position="348"/>
    </location>
</feature>
<keyword evidence="3" id="KW-0067">ATP-binding</keyword>
<name>A0A518BDP2_9BACT</name>
<feature type="domain" description="AAA+ ATPase" evidence="5">
    <location>
        <begin position="636"/>
        <end position="779"/>
    </location>
</feature>
<dbReference type="CDD" id="cd19481">
    <property type="entry name" value="RecA-like_protease"/>
    <property type="match status" value="1"/>
</dbReference>